<evidence type="ECO:0000259" key="7">
    <source>
        <dbReference type="Pfam" id="PF01386"/>
    </source>
</evidence>
<dbReference type="InterPro" id="IPR011035">
    <property type="entry name" value="Ribosomal_bL25/Gln-tRNA_synth"/>
</dbReference>
<comment type="caution">
    <text evidence="9">The sequence shown here is derived from an EMBL/GenBank/DDBJ whole genome shotgun (WGS) entry which is preliminary data.</text>
</comment>
<evidence type="ECO:0000313" key="10">
    <source>
        <dbReference type="Proteomes" id="UP000234145"/>
    </source>
</evidence>
<dbReference type="Pfam" id="PF01386">
    <property type="entry name" value="Ribosomal_L25p"/>
    <property type="match status" value="1"/>
</dbReference>
<evidence type="ECO:0000256" key="5">
    <source>
        <dbReference type="HAMAP-Rule" id="MF_01334"/>
    </source>
</evidence>
<evidence type="ECO:0000256" key="6">
    <source>
        <dbReference type="SAM" id="MobiDB-lite"/>
    </source>
</evidence>
<feature type="domain" description="Large ribosomal subunit protein bL25 L25" evidence="7">
    <location>
        <begin position="37"/>
        <end position="122"/>
    </location>
</feature>
<dbReference type="HAMAP" id="MF_01334">
    <property type="entry name" value="Ribosomal_bL25_CTC"/>
    <property type="match status" value="1"/>
</dbReference>
<evidence type="ECO:0000259" key="8">
    <source>
        <dbReference type="Pfam" id="PF14693"/>
    </source>
</evidence>
<proteinExistence type="inferred from homology"/>
<organism evidence="9 10">
    <name type="scientific">Candidatus Desantisbacteria bacterium CG_4_10_14_0_8_um_filter_39_17</name>
    <dbReference type="NCBI Taxonomy" id="1974542"/>
    <lineage>
        <taxon>Bacteria</taxon>
        <taxon>Candidatus Desantisiibacteriota</taxon>
    </lineage>
</organism>
<dbReference type="EMBL" id="PFMS01000112">
    <property type="protein sequence ID" value="PIZ14983.1"/>
    <property type="molecule type" value="Genomic_DNA"/>
</dbReference>
<evidence type="ECO:0000313" key="9">
    <source>
        <dbReference type="EMBL" id="PIZ14983.1"/>
    </source>
</evidence>
<dbReference type="PANTHER" id="PTHR33284:SF1">
    <property type="entry name" value="RIBOSOMAL PROTEIN L25_GLN-TRNA SYNTHETASE, ANTI-CODON-BINDING DOMAIN-CONTAINING PROTEIN"/>
    <property type="match status" value="1"/>
</dbReference>
<keyword evidence="4 5" id="KW-0687">Ribonucleoprotein</keyword>
<keyword evidence="1 5" id="KW-0699">rRNA-binding</keyword>
<evidence type="ECO:0000256" key="1">
    <source>
        <dbReference type="ARBA" id="ARBA00022730"/>
    </source>
</evidence>
<dbReference type="GO" id="GO:0006412">
    <property type="term" value="P:translation"/>
    <property type="evidence" value="ECO:0007669"/>
    <property type="project" value="UniProtKB-UniRule"/>
</dbReference>
<dbReference type="NCBIfam" id="NF004139">
    <property type="entry name" value="PRK05618.4-2"/>
    <property type="match status" value="1"/>
</dbReference>
<gene>
    <name evidence="5" type="primary">rplY</name>
    <name evidence="5" type="synonym">ctc</name>
    <name evidence="9" type="ORF">COY51_06740</name>
</gene>
<dbReference type="NCBIfam" id="TIGR00731">
    <property type="entry name" value="bL25_bact_ctc"/>
    <property type="match status" value="1"/>
</dbReference>
<comment type="subunit">
    <text evidence="5">Part of the 50S ribosomal subunit; part of the 5S rRNA/L5/L18/L25 subcomplex. Contacts the 5S rRNA. Binds to the 5S rRNA independently of L5 and L18.</text>
</comment>
<keyword evidence="2 5" id="KW-0694">RNA-binding</keyword>
<comment type="similarity">
    <text evidence="5">Belongs to the bacterial ribosomal protein bL25 family. CTC subfamily.</text>
</comment>
<dbReference type="CDD" id="cd00495">
    <property type="entry name" value="Ribosomal_L25_TL5_CTC"/>
    <property type="match status" value="1"/>
</dbReference>
<dbReference type="InterPro" id="IPR020930">
    <property type="entry name" value="Ribosomal_uL5_bac-type"/>
</dbReference>
<dbReference type="InterPro" id="IPR020057">
    <property type="entry name" value="Ribosomal_bL25_b-dom"/>
</dbReference>
<dbReference type="Proteomes" id="UP000234145">
    <property type="component" value="Unassembled WGS sequence"/>
</dbReference>
<dbReference type="GO" id="GO:0003735">
    <property type="term" value="F:structural constituent of ribosome"/>
    <property type="evidence" value="ECO:0007669"/>
    <property type="project" value="InterPro"/>
</dbReference>
<name>A0A2H9P9K5_9BACT</name>
<dbReference type="NCBIfam" id="NF004612">
    <property type="entry name" value="PRK05943.1"/>
    <property type="match status" value="1"/>
</dbReference>
<dbReference type="InterPro" id="IPR029751">
    <property type="entry name" value="Ribosomal_L25_dom"/>
</dbReference>
<comment type="function">
    <text evidence="5">This is one of the proteins that binds to the 5S RNA in the ribosome where it forms part of the central protuberance.</text>
</comment>
<evidence type="ECO:0000256" key="4">
    <source>
        <dbReference type="ARBA" id="ARBA00023274"/>
    </source>
</evidence>
<dbReference type="PANTHER" id="PTHR33284">
    <property type="entry name" value="RIBOSOMAL PROTEIN L25/GLN-TRNA SYNTHETASE, ANTI-CODON-BINDING DOMAIN-CONTAINING PROTEIN"/>
    <property type="match status" value="1"/>
</dbReference>
<sequence>MHPCSGRQSREFIRGNQCHHYSCKCWKKEVNVEKIKLNAEIRDKVGSANSRRIRRTGFIPGVLYGKDEQPIHLKVSVANLHNIISEGENVLINLIVEDKEKTVMVKEVQRDPVQENIVHVDFYKVSLQEKVTIKVPIETTGEAKGVKEKGGVLEQILRELEVECLPNDIPEKITLDVSELDIGHSFTVEKLKIQPGVEVLTPIDSTVVTVIAPTVLEEEKKPEEEIAEPELIKKVKEEEGVEVVESEEVKEEESKKKIREEKDEKK</sequence>
<dbReference type="AlphaFoldDB" id="A0A2H9P9K5"/>
<dbReference type="GO" id="GO:0008097">
    <property type="term" value="F:5S rRNA binding"/>
    <property type="evidence" value="ECO:0007669"/>
    <property type="project" value="InterPro"/>
</dbReference>
<dbReference type="Pfam" id="PF14693">
    <property type="entry name" value="Ribosomal_TL5_C"/>
    <property type="match status" value="1"/>
</dbReference>
<feature type="compositionally biased region" description="Basic and acidic residues" evidence="6">
    <location>
        <begin position="252"/>
        <end position="266"/>
    </location>
</feature>
<protein>
    <recommendedName>
        <fullName evidence="5">Large ribosomal subunit protein bL25</fullName>
    </recommendedName>
    <alternativeName>
        <fullName evidence="5">General stress protein CTC</fullName>
    </alternativeName>
</protein>
<reference evidence="10" key="1">
    <citation type="submission" date="2017-09" db="EMBL/GenBank/DDBJ databases">
        <title>Depth-based differentiation of microbial function through sediment-hosted aquifers and enrichment of novel symbionts in the deep terrestrial subsurface.</title>
        <authorList>
            <person name="Probst A.J."/>
            <person name="Ladd B."/>
            <person name="Jarett J.K."/>
            <person name="Geller-Mcgrath D.E."/>
            <person name="Sieber C.M.K."/>
            <person name="Emerson J.B."/>
            <person name="Anantharaman K."/>
            <person name="Thomas B.C."/>
            <person name="Malmstrom R."/>
            <person name="Stieglmeier M."/>
            <person name="Klingl A."/>
            <person name="Woyke T."/>
            <person name="Ryan C.M."/>
            <person name="Banfield J.F."/>
        </authorList>
    </citation>
    <scope>NUCLEOTIDE SEQUENCE [LARGE SCALE GENOMIC DNA]</scope>
</reference>
<dbReference type="InterPro" id="IPR037121">
    <property type="entry name" value="Ribosomal_bL25_C"/>
</dbReference>
<keyword evidence="3 5" id="KW-0689">Ribosomal protein</keyword>
<dbReference type="SUPFAM" id="SSF50715">
    <property type="entry name" value="Ribosomal protein L25-like"/>
    <property type="match status" value="1"/>
</dbReference>
<accession>A0A2H9P9K5</accession>
<dbReference type="InterPro" id="IPR001021">
    <property type="entry name" value="Ribosomal_bL25_long"/>
</dbReference>
<evidence type="ECO:0000256" key="2">
    <source>
        <dbReference type="ARBA" id="ARBA00022884"/>
    </source>
</evidence>
<dbReference type="GO" id="GO:0022625">
    <property type="term" value="C:cytosolic large ribosomal subunit"/>
    <property type="evidence" value="ECO:0007669"/>
    <property type="project" value="TreeGrafter"/>
</dbReference>
<feature type="region of interest" description="Disordered" evidence="6">
    <location>
        <begin position="243"/>
        <end position="266"/>
    </location>
</feature>
<dbReference type="InterPro" id="IPR020056">
    <property type="entry name" value="Rbsml_bL25/Gln-tRNA_synth_N"/>
</dbReference>
<feature type="domain" description="Large ribosomal subunit protein bL25 beta" evidence="8">
    <location>
        <begin position="130"/>
        <end position="213"/>
    </location>
</feature>
<evidence type="ECO:0000256" key="3">
    <source>
        <dbReference type="ARBA" id="ARBA00022980"/>
    </source>
</evidence>
<dbReference type="Gene3D" id="2.40.240.10">
    <property type="entry name" value="Ribosomal Protein L25, Chain P"/>
    <property type="match status" value="1"/>
</dbReference>
<dbReference type="Gene3D" id="2.170.120.20">
    <property type="entry name" value="Ribosomal protein L25, beta domain"/>
    <property type="match status" value="1"/>
</dbReference>